<keyword evidence="1" id="KW-0614">Plasmid</keyword>
<reference evidence="1" key="1">
    <citation type="submission" date="2007-04" db="EMBL/GenBank/DDBJ databases">
        <title>Complete sequence of plasmid pRSPA02 of Rhodobacter sphaeroides ATCC 17025.</title>
        <authorList>
            <consortium name="US DOE Joint Genome Institute"/>
            <person name="Copeland A."/>
            <person name="Lucas S."/>
            <person name="Lapidus A."/>
            <person name="Barry K."/>
            <person name="Detter J.C."/>
            <person name="Glavina del Rio T."/>
            <person name="Hammon N."/>
            <person name="Israni S."/>
            <person name="Dalin E."/>
            <person name="Tice H."/>
            <person name="Pitluck S."/>
            <person name="Chertkov O."/>
            <person name="Brettin T."/>
            <person name="Bruce D."/>
            <person name="Han C."/>
            <person name="Schmutz J."/>
            <person name="Larimer F."/>
            <person name="Land M."/>
            <person name="Hauser L."/>
            <person name="Kyrpides N."/>
            <person name="Kim E."/>
            <person name="Richardson P."/>
            <person name="Mackenzie C."/>
            <person name="Choudhary M."/>
            <person name="Donohue T.J."/>
            <person name="Kaplan S."/>
        </authorList>
    </citation>
    <scope>NUCLEOTIDE SEQUENCE [LARGE SCALE GENOMIC DNA]</scope>
    <source>
        <strain evidence="1">ATCC 17025</strain>
        <plasmid evidence="1">pRSPA02</plasmid>
    </source>
</reference>
<dbReference type="KEGG" id="rsq:Rsph17025_4172"/>
<name>A4X059_CERS5</name>
<dbReference type="EMBL" id="CP000663">
    <property type="protein sequence ID" value="ABP73023.1"/>
    <property type="molecule type" value="Genomic_DNA"/>
</dbReference>
<dbReference type="HOGENOM" id="CLU_108030_0_0_5"/>
<sequence>MSVFLQFLRNVPCFRQPGQILVALIATGLPMAACSPDALPLMTTRTAVSATEYRLVSDQQRWIGAPAGGVTLERRTRTGPEQIIALPNHTVTAGDNYILAKAREDLGGDRRFSTAIFSDQIGPSTLPFRKLEEAQLRSRHDGLGPLVWSEVRQGSLYCVLAFRRTDTAVRMLPGRARSIDLMMRNCVTGDLETALAPIGDASLLGSPVGDGRGDARAGLMLSPLAGPKP</sequence>
<proteinExistence type="predicted"/>
<accession>A4X059</accession>
<geneLocation type="plasmid" evidence="1">
    <name>pRSPA02</name>
</geneLocation>
<dbReference type="AlphaFoldDB" id="A4X059"/>
<organism evidence="1">
    <name type="scientific">Cereibacter sphaeroides (strain ATCC 17025 / ATH 2.4.3)</name>
    <name type="common">Rhodobacter sphaeroides</name>
    <dbReference type="NCBI Taxonomy" id="349102"/>
    <lineage>
        <taxon>Bacteria</taxon>
        <taxon>Pseudomonadati</taxon>
        <taxon>Pseudomonadota</taxon>
        <taxon>Alphaproteobacteria</taxon>
        <taxon>Rhodobacterales</taxon>
        <taxon>Paracoccaceae</taxon>
        <taxon>Cereibacter</taxon>
    </lineage>
</organism>
<gene>
    <name evidence="1" type="ordered locus">Rsph17025_4172</name>
</gene>
<protein>
    <submittedName>
        <fullName evidence="1">Uncharacterized protein</fullName>
    </submittedName>
</protein>
<evidence type="ECO:0000313" key="1">
    <source>
        <dbReference type="EMBL" id="ABP73023.1"/>
    </source>
</evidence>